<protein>
    <submittedName>
        <fullName evidence="3">Membrane protein</fullName>
    </submittedName>
</protein>
<organism evidence="3 4">
    <name type="scientific">Caldalkalibacillus horti</name>
    <dbReference type="NCBI Taxonomy" id="77523"/>
    <lineage>
        <taxon>Bacteria</taxon>
        <taxon>Bacillati</taxon>
        <taxon>Bacillota</taxon>
        <taxon>Bacilli</taxon>
        <taxon>Bacillales</taxon>
        <taxon>Bacillaceae</taxon>
        <taxon>Caldalkalibacillus</taxon>
    </lineage>
</organism>
<feature type="transmembrane region" description="Helical" evidence="2">
    <location>
        <begin position="62"/>
        <end position="85"/>
    </location>
</feature>
<dbReference type="EMBL" id="JAUSTY010000016">
    <property type="protein sequence ID" value="MDQ0167487.1"/>
    <property type="molecule type" value="Genomic_DNA"/>
</dbReference>
<evidence type="ECO:0000256" key="2">
    <source>
        <dbReference type="SAM" id="Phobius"/>
    </source>
</evidence>
<keyword evidence="2" id="KW-1133">Transmembrane helix</keyword>
<dbReference type="InterPro" id="IPR007352">
    <property type="entry name" value="DUF420"/>
</dbReference>
<reference evidence="3 4" key="1">
    <citation type="submission" date="2023-07" db="EMBL/GenBank/DDBJ databases">
        <title>Genomic Encyclopedia of Type Strains, Phase IV (KMG-IV): sequencing the most valuable type-strain genomes for metagenomic binning, comparative biology and taxonomic classification.</title>
        <authorList>
            <person name="Goeker M."/>
        </authorList>
    </citation>
    <scope>NUCLEOTIDE SEQUENCE [LARGE SCALE GENOMIC DNA]</scope>
    <source>
        <strain evidence="3 4">DSM 12751</strain>
    </source>
</reference>
<gene>
    <name evidence="3" type="ORF">J2S11_003412</name>
</gene>
<name>A0ABT9W2L0_9BACI</name>
<feature type="compositionally biased region" description="Polar residues" evidence="1">
    <location>
        <begin position="1"/>
        <end position="15"/>
    </location>
</feature>
<dbReference type="RefSeq" id="WP_307396432.1">
    <property type="nucleotide sequence ID" value="NZ_BAAADK010000001.1"/>
</dbReference>
<feature type="transmembrane region" description="Helical" evidence="2">
    <location>
        <begin position="29"/>
        <end position="50"/>
    </location>
</feature>
<keyword evidence="4" id="KW-1185">Reference proteome</keyword>
<evidence type="ECO:0000313" key="4">
    <source>
        <dbReference type="Proteomes" id="UP001235840"/>
    </source>
</evidence>
<feature type="transmembrane region" description="Helical" evidence="2">
    <location>
        <begin position="177"/>
        <end position="195"/>
    </location>
</feature>
<feature type="transmembrane region" description="Helical" evidence="2">
    <location>
        <begin position="97"/>
        <end position="118"/>
    </location>
</feature>
<feature type="transmembrane region" description="Helical" evidence="2">
    <location>
        <begin position="133"/>
        <end position="156"/>
    </location>
</feature>
<proteinExistence type="predicted"/>
<dbReference type="PANTHER" id="PTHR37692:SF1">
    <property type="entry name" value="DUF420 DOMAIN-CONTAINING PROTEIN"/>
    <property type="match status" value="1"/>
</dbReference>
<dbReference type="PANTHER" id="PTHR37692">
    <property type="entry name" value="HYPOTHETICAL MEMBRANE SPANNING PROTEIN"/>
    <property type="match status" value="1"/>
</dbReference>
<sequence length="196" mass="22304">MSKNNPAQVKQTNAKPNEESHKAVQVKNYTPLIIALSIGINVLIAILFLLPSYDKLSHLDLSIMPMFNAIFNSFTFVFLLASYYFIMKKNIVLHKRFSMAAFITTALFLVNYVVYHFITDSTPFGGEGIVRGIYFFILISHILLAIAIVPLALLTVARGLNMQIPKHRKIARWTLPLWLYVSLTGVIIYLMISPYY</sequence>
<evidence type="ECO:0000313" key="3">
    <source>
        <dbReference type="EMBL" id="MDQ0167487.1"/>
    </source>
</evidence>
<evidence type="ECO:0000256" key="1">
    <source>
        <dbReference type="SAM" id="MobiDB-lite"/>
    </source>
</evidence>
<keyword evidence="2" id="KW-0812">Transmembrane</keyword>
<feature type="region of interest" description="Disordered" evidence="1">
    <location>
        <begin position="1"/>
        <end position="20"/>
    </location>
</feature>
<dbReference type="Proteomes" id="UP001235840">
    <property type="component" value="Unassembled WGS sequence"/>
</dbReference>
<keyword evidence="2" id="KW-0472">Membrane</keyword>
<accession>A0ABT9W2L0</accession>
<comment type="caution">
    <text evidence="3">The sequence shown here is derived from an EMBL/GenBank/DDBJ whole genome shotgun (WGS) entry which is preliminary data.</text>
</comment>
<dbReference type="Pfam" id="PF04238">
    <property type="entry name" value="DUF420"/>
    <property type="match status" value="1"/>
</dbReference>